<name>A0AAN8U5X4_SOLBU</name>
<dbReference type="SUPFAM" id="SSF53098">
    <property type="entry name" value="Ribonuclease H-like"/>
    <property type="match status" value="1"/>
</dbReference>
<feature type="domain" description="RNase H type-1" evidence="1">
    <location>
        <begin position="1"/>
        <end position="58"/>
    </location>
</feature>
<accession>A0AAN8U5X4</accession>
<dbReference type="InterPro" id="IPR002156">
    <property type="entry name" value="RNaseH_domain"/>
</dbReference>
<reference evidence="2 3" key="1">
    <citation type="submission" date="2024-02" db="EMBL/GenBank/DDBJ databases">
        <title>de novo genome assembly of Solanum bulbocastanum strain 11H21.</title>
        <authorList>
            <person name="Hosaka A.J."/>
        </authorList>
    </citation>
    <scope>NUCLEOTIDE SEQUENCE [LARGE SCALE GENOMIC DNA]</scope>
    <source>
        <tissue evidence="2">Young leaves</tissue>
    </source>
</reference>
<protein>
    <recommendedName>
        <fullName evidence="1">RNase H type-1 domain-containing protein</fullName>
    </recommendedName>
</protein>
<dbReference type="Proteomes" id="UP001371456">
    <property type="component" value="Unassembled WGS sequence"/>
</dbReference>
<sequence length="106" mass="12491">MELDSVIIVQMIKGISNIPWNLITMIEDIQQRIREREIQVSRCYREGNTVADALSKHAISIEHEIYFDSEDQLPREVKGPFFMDKLDMPSFRLKVDKHSSWHFDPS</sequence>
<dbReference type="CDD" id="cd06222">
    <property type="entry name" value="RNase_H_like"/>
    <property type="match status" value="1"/>
</dbReference>
<dbReference type="Gene3D" id="3.30.420.10">
    <property type="entry name" value="Ribonuclease H-like superfamily/Ribonuclease H"/>
    <property type="match status" value="1"/>
</dbReference>
<dbReference type="InterPro" id="IPR036397">
    <property type="entry name" value="RNaseH_sf"/>
</dbReference>
<gene>
    <name evidence="2" type="ORF">RDI58_004113</name>
</gene>
<dbReference type="GO" id="GO:0004523">
    <property type="term" value="F:RNA-DNA hybrid ribonuclease activity"/>
    <property type="evidence" value="ECO:0007669"/>
    <property type="project" value="InterPro"/>
</dbReference>
<evidence type="ECO:0000313" key="2">
    <source>
        <dbReference type="EMBL" id="KAK6796412.1"/>
    </source>
</evidence>
<evidence type="ECO:0000313" key="3">
    <source>
        <dbReference type="Proteomes" id="UP001371456"/>
    </source>
</evidence>
<dbReference type="InterPro" id="IPR044730">
    <property type="entry name" value="RNase_H-like_dom_plant"/>
</dbReference>
<proteinExistence type="predicted"/>
<dbReference type="InterPro" id="IPR012337">
    <property type="entry name" value="RNaseH-like_sf"/>
</dbReference>
<comment type="caution">
    <text evidence="2">The sequence shown here is derived from an EMBL/GenBank/DDBJ whole genome shotgun (WGS) entry which is preliminary data.</text>
</comment>
<organism evidence="2 3">
    <name type="scientific">Solanum bulbocastanum</name>
    <name type="common">Wild potato</name>
    <dbReference type="NCBI Taxonomy" id="147425"/>
    <lineage>
        <taxon>Eukaryota</taxon>
        <taxon>Viridiplantae</taxon>
        <taxon>Streptophyta</taxon>
        <taxon>Embryophyta</taxon>
        <taxon>Tracheophyta</taxon>
        <taxon>Spermatophyta</taxon>
        <taxon>Magnoliopsida</taxon>
        <taxon>eudicotyledons</taxon>
        <taxon>Gunneridae</taxon>
        <taxon>Pentapetalae</taxon>
        <taxon>asterids</taxon>
        <taxon>lamiids</taxon>
        <taxon>Solanales</taxon>
        <taxon>Solanaceae</taxon>
        <taxon>Solanoideae</taxon>
        <taxon>Solaneae</taxon>
        <taxon>Solanum</taxon>
    </lineage>
</organism>
<dbReference type="GO" id="GO:0003676">
    <property type="term" value="F:nucleic acid binding"/>
    <property type="evidence" value="ECO:0007669"/>
    <property type="project" value="InterPro"/>
</dbReference>
<evidence type="ECO:0000259" key="1">
    <source>
        <dbReference type="Pfam" id="PF13456"/>
    </source>
</evidence>
<dbReference type="EMBL" id="JBANQN010000002">
    <property type="protein sequence ID" value="KAK6796412.1"/>
    <property type="molecule type" value="Genomic_DNA"/>
</dbReference>
<dbReference type="AlphaFoldDB" id="A0AAN8U5X4"/>
<keyword evidence="3" id="KW-1185">Reference proteome</keyword>
<dbReference type="Pfam" id="PF13456">
    <property type="entry name" value="RVT_3"/>
    <property type="match status" value="1"/>
</dbReference>